<dbReference type="Gene3D" id="3.40.710.10">
    <property type="entry name" value="DD-peptidase/beta-lactamase superfamily"/>
    <property type="match status" value="1"/>
</dbReference>
<evidence type="ECO:0000313" key="10">
    <source>
        <dbReference type="Proteomes" id="UP000476820"/>
    </source>
</evidence>
<dbReference type="Gene3D" id="3.30.10.20">
    <property type="match status" value="2"/>
</dbReference>
<dbReference type="Gene3D" id="3.90.1310.10">
    <property type="entry name" value="Penicillin-binding protein 2a (Domain 2)"/>
    <property type="match status" value="1"/>
</dbReference>
<keyword evidence="3" id="KW-0472">Membrane</keyword>
<dbReference type="InterPro" id="IPR005311">
    <property type="entry name" value="PBP_dimer"/>
</dbReference>
<dbReference type="InterPro" id="IPR012338">
    <property type="entry name" value="Beta-lactam/transpept-like"/>
</dbReference>
<protein>
    <submittedName>
        <fullName evidence="5">Stage V sporulation protein D</fullName>
    </submittedName>
</protein>
<evidence type="ECO:0000256" key="1">
    <source>
        <dbReference type="ARBA" id="ARBA00004370"/>
    </source>
</evidence>
<accession>A0A0C2SF54</accession>
<evidence type="ECO:0000259" key="4">
    <source>
        <dbReference type="PROSITE" id="PS51178"/>
    </source>
</evidence>
<dbReference type="CDD" id="cd06576">
    <property type="entry name" value="PASTA_Pbp2x-like_1"/>
    <property type="match status" value="1"/>
</dbReference>
<dbReference type="SMART" id="SM00740">
    <property type="entry name" value="PASTA"/>
    <property type="match status" value="2"/>
</dbReference>
<comment type="similarity">
    <text evidence="2">Belongs to the transpeptidase family.</text>
</comment>
<dbReference type="GO" id="GO:0008658">
    <property type="term" value="F:penicillin binding"/>
    <property type="evidence" value="ECO:0007669"/>
    <property type="project" value="InterPro"/>
</dbReference>
<reference evidence="9 10" key="2">
    <citation type="submission" date="2019-04" db="EMBL/GenBank/DDBJ databases">
        <title>Genome sequencing of Clostridium botulinum Groups I-IV and Clostridium butyricum.</title>
        <authorList>
            <person name="Brunt J."/>
            <person name="Van Vliet A.H.M."/>
            <person name="Stringer S.C."/>
            <person name="Carter A.T."/>
            <person name="Peck M.W."/>
        </authorList>
    </citation>
    <scope>NUCLEOTIDE SEQUENCE [LARGE SCALE GENOMIC DNA]</scope>
    <source>
        <strain evidence="6 10">1605</strain>
        <strain evidence="7 9">CB-K-33E</strain>
    </source>
</reference>
<dbReference type="SUPFAM" id="SSF54184">
    <property type="entry name" value="Penicillin-binding protein 2x (pbp-2x), c-terminal domain"/>
    <property type="match status" value="2"/>
</dbReference>
<dbReference type="Proteomes" id="UP000476820">
    <property type="component" value="Unassembled WGS sequence"/>
</dbReference>
<comment type="caution">
    <text evidence="5">The sequence shown here is derived from an EMBL/GenBank/DDBJ whole genome shotgun (WGS) entry which is preliminary data.</text>
</comment>
<name>A0A0C2SF54_CLOBO</name>
<dbReference type="SUPFAM" id="SSF56519">
    <property type="entry name" value="Penicillin binding protein dimerisation domain"/>
    <property type="match status" value="1"/>
</dbReference>
<dbReference type="RefSeq" id="WP_012451372.1">
    <property type="nucleotide sequence ID" value="NZ_CP010520.1"/>
</dbReference>
<reference evidence="5 8" key="1">
    <citation type="submission" date="2019-02" db="EMBL/GenBank/DDBJ databases">
        <title>Genome sequencing of Clostridium botulinum clinical isolates.</title>
        <authorList>
            <person name="Brunt J."/>
            <person name="Van Vliet A.H.M."/>
            <person name="Stringer S.C."/>
            <person name="Grant K.A."/>
            <person name="Carter A.C."/>
            <person name="Peck M.W."/>
        </authorList>
    </citation>
    <scope>NUCLEOTIDE SEQUENCE [LARGE SCALE GENOMIC DNA]</scope>
    <source>
        <strain evidence="5 8">H113700579</strain>
    </source>
</reference>
<dbReference type="CDD" id="cd06575">
    <property type="entry name" value="PASTA_Pbp2x-like_2"/>
    <property type="match status" value="1"/>
</dbReference>
<gene>
    <name evidence="5" type="ORF">EXM65_00450</name>
    <name evidence="6" type="ORF">FC774_02590</name>
    <name evidence="7" type="ORF">FDB51_00295</name>
</gene>
<feature type="domain" description="PASTA" evidence="4">
    <location>
        <begin position="690"/>
        <end position="748"/>
    </location>
</feature>
<dbReference type="NCBIfam" id="TIGR02214">
    <property type="entry name" value="spoVD_pbp"/>
    <property type="match status" value="1"/>
</dbReference>
<evidence type="ECO:0000256" key="3">
    <source>
        <dbReference type="ARBA" id="ARBA00023136"/>
    </source>
</evidence>
<sequence length="752" mass="82617">MKKLNYKDRAKMRKRMTIIIAGLSCVFLVLSIRLSYIMIAKRQEYAARAEEQWTSEVKIDARRGRILDRNGKELAVSANVYRVDFDLNSIRSFLRQDLTEKRREKLSSVGINVKPGQEALTTADIAPVIASALDLDSEKVKEKLETKLPSGADAGSATLVRRIEKDAADKVRDLNISGVLVSPDTKRYYPNNNFLSHVLGSTNIDGQGLTGVEVQYNSYLSGVPGMKISELDRNSGELPYTISQFTPPVDGKDITLTIDENIQFFAEKAAQQTYEDNKAKAVSILVMDPKSGEILAMVNKPDFNPNAPYEGTDNFDGANESERLQKMWRNRLVNDTFEPGSIFKVVTAITALEENIVNANTDFTCGGGLHFGNRYIKCWRTQGHGAQKFPDIIQNSCNVGFMKLGEMIGKEKLCEYIEKFGFGKVSGIDLPGEAKGIVKKVDKISETDLATIAFGQTNTVNSVQYMTAFNAVANGGQLIQPHVMREITHSGENGVKIVDESFNSKVTDVATKEKTAELRSYLERVVTGGSGAGTFMEGYHIGGKTGTAQKVNPENGTYGSGQYISSFVGMAPVDDPKITVMVTVDEPSNGAYYAGQVCTPAAKMLFSDIFNYLDSKFSDENLSQISRDVIIPEIRGMKVDEAKKVLKESKLNFSIDESGDTVIDMKPYPGYAVKEESEINLYTGNSGSYNKNVVMPDVRGYSKDDANQLLTSIGITPIFQGGGMVIEQNVNSGEVITKGTSVKLTLNSDYKD</sequence>
<dbReference type="EMBL" id="SWVK01000001">
    <property type="protein sequence ID" value="NFN33590.1"/>
    <property type="molecule type" value="Genomic_DNA"/>
</dbReference>
<dbReference type="Proteomes" id="UP000472355">
    <property type="component" value="Unassembled WGS sequence"/>
</dbReference>
<dbReference type="GO" id="GO:0071555">
    <property type="term" value="P:cell wall organization"/>
    <property type="evidence" value="ECO:0007669"/>
    <property type="project" value="TreeGrafter"/>
</dbReference>
<dbReference type="Pfam" id="PF03717">
    <property type="entry name" value="PBP_dimer"/>
    <property type="match status" value="1"/>
</dbReference>
<dbReference type="Pfam" id="PF03793">
    <property type="entry name" value="PASTA"/>
    <property type="match status" value="2"/>
</dbReference>
<dbReference type="InterPro" id="IPR005543">
    <property type="entry name" value="PASTA_dom"/>
</dbReference>
<evidence type="ECO:0000313" key="6">
    <source>
        <dbReference type="EMBL" id="NFF86795.1"/>
    </source>
</evidence>
<dbReference type="Proteomes" id="UP000473681">
    <property type="component" value="Unassembled WGS sequence"/>
</dbReference>
<dbReference type="EMBL" id="SGKU01000001">
    <property type="protein sequence ID" value="NFA41073.1"/>
    <property type="molecule type" value="Genomic_DNA"/>
</dbReference>
<evidence type="ECO:0000313" key="7">
    <source>
        <dbReference type="EMBL" id="NFN33590.1"/>
    </source>
</evidence>
<comment type="subcellular location">
    <subcellularLocation>
        <location evidence="1">Membrane</location>
    </subcellularLocation>
</comment>
<dbReference type="InterPro" id="IPR050515">
    <property type="entry name" value="Beta-lactam/transpept"/>
</dbReference>
<proteinExistence type="inferred from homology"/>
<dbReference type="GO" id="GO:0005886">
    <property type="term" value="C:plasma membrane"/>
    <property type="evidence" value="ECO:0007669"/>
    <property type="project" value="TreeGrafter"/>
</dbReference>
<dbReference type="PROSITE" id="PS51178">
    <property type="entry name" value="PASTA"/>
    <property type="match status" value="2"/>
</dbReference>
<dbReference type="Pfam" id="PF00905">
    <property type="entry name" value="Transpeptidase"/>
    <property type="match status" value="1"/>
</dbReference>
<dbReference type="PANTHER" id="PTHR30627">
    <property type="entry name" value="PEPTIDOGLYCAN D,D-TRANSPEPTIDASE"/>
    <property type="match status" value="1"/>
</dbReference>
<dbReference type="Gene3D" id="3.30.450.330">
    <property type="match status" value="1"/>
</dbReference>
<evidence type="ECO:0000313" key="5">
    <source>
        <dbReference type="EMBL" id="NFA41073.1"/>
    </source>
</evidence>
<evidence type="ECO:0000313" key="8">
    <source>
        <dbReference type="Proteomes" id="UP000472355"/>
    </source>
</evidence>
<dbReference type="InterPro" id="IPR036138">
    <property type="entry name" value="PBP_dimer_sf"/>
</dbReference>
<evidence type="ECO:0000256" key="2">
    <source>
        <dbReference type="ARBA" id="ARBA00007171"/>
    </source>
</evidence>
<dbReference type="OrthoDB" id="9804124at2"/>
<evidence type="ECO:0000313" key="9">
    <source>
        <dbReference type="Proteomes" id="UP000473681"/>
    </source>
</evidence>
<dbReference type="EMBL" id="SWOV01000004">
    <property type="protein sequence ID" value="NFF86795.1"/>
    <property type="molecule type" value="Genomic_DNA"/>
</dbReference>
<dbReference type="AlphaFoldDB" id="A0A0C2SF54"/>
<dbReference type="PANTHER" id="PTHR30627:SF1">
    <property type="entry name" value="PEPTIDOGLYCAN D,D-TRANSPEPTIDASE FTSI"/>
    <property type="match status" value="1"/>
</dbReference>
<dbReference type="InterPro" id="IPR001460">
    <property type="entry name" value="PCN-bd_Tpept"/>
</dbReference>
<feature type="domain" description="PASTA" evidence="4">
    <location>
        <begin position="625"/>
        <end position="685"/>
    </location>
</feature>
<organism evidence="5 8">
    <name type="scientific">Clostridium botulinum</name>
    <dbReference type="NCBI Taxonomy" id="1491"/>
    <lineage>
        <taxon>Bacteria</taxon>
        <taxon>Bacillati</taxon>
        <taxon>Bacillota</taxon>
        <taxon>Clostridia</taxon>
        <taxon>Eubacteriales</taxon>
        <taxon>Clostridiaceae</taxon>
        <taxon>Clostridium</taxon>
    </lineage>
</organism>
<dbReference type="InterPro" id="IPR011927">
    <property type="entry name" value="SpoVD_pbp"/>
</dbReference>
<dbReference type="SUPFAM" id="SSF56601">
    <property type="entry name" value="beta-lactamase/transpeptidase-like"/>
    <property type="match status" value="1"/>
</dbReference>